<dbReference type="PANTHER" id="PTHR13504:SF38">
    <property type="entry name" value="FIDO DOMAIN-CONTAINING PROTEIN"/>
    <property type="match status" value="1"/>
</dbReference>
<dbReference type="EC" id="2.7.7.-" evidence="2"/>
<comment type="caution">
    <text evidence="2">The sequence shown here is derived from an EMBL/GenBank/DDBJ whole genome shotgun (WGS) entry which is preliminary data.</text>
</comment>
<dbReference type="Gene3D" id="1.10.3290.10">
    <property type="entry name" value="Fido-like domain"/>
    <property type="match status" value="1"/>
</dbReference>
<gene>
    <name evidence="2" type="primary">fic_3</name>
    <name evidence="2" type="ORF">SDC9_54975</name>
</gene>
<reference evidence="2" key="1">
    <citation type="submission" date="2019-08" db="EMBL/GenBank/DDBJ databases">
        <authorList>
            <person name="Kucharzyk K."/>
            <person name="Murdoch R.W."/>
            <person name="Higgins S."/>
            <person name="Loffler F."/>
        </authorList>
    </citation>
    <scope>NUCLEOTIDE SEQUENCE</scope>
</reference>
<dbReference type="InterPro" id="IPR036390">
    <property type="entry name" value="WH_DNA-bd_sf"/>
</dbReference>
<evidence type="ECO:0000313" key="2">
    <source>
        <dbReference type="EMBL" id="MPM08661.1"/>
    </source>
</evidence>
<feature type="domain" description="Fido" evidence="1">
    <location>
        <begin position="127"/>
        <end position="277"/>
    </location>
</feature>
<dbReference type="SUPFAM" id="SSF140931">
    <property type="entry name" value="Fic-like"/>
    <property type="match status" value="1"/>
</dbReference>
<dbReference type="GO" id="GO:0016779">
    <property type="term" value="F:nucleotidyltransferase activity"/>
    <property type="evidence" value="ECO:0007669"/>
    <property type="project" value="UniProtKB-KW"/>
</dbReference>
<dbReference type="InterPro" id="IPR026287">
    <property type="entry name" value="SoFic-like"/>
</dbReference>
<dbReference type="PANTHER" id="PTHR13504">
    <property type="entry name" value="FIDO DOMAIN-CONTAINING PROTEIN DDB_G0283145"/>
    <property type="match status" value="1"/>
</dbReference>
<dbReference type="InterPro" id="IPR040198">
    <property type="entry name" value="Fido_containing"/>
</dbReference>
<dbReference type="InterPro" id="IPR003812">
    <property type="entry name" value="Fido"/>
</dbReference>
<name>A0A644WYI2_9ZZZZ</name>
<organism evidence="2">
    <name type="scientific">bioreactor metagenome</name>
    <dbReference type="NCBI Taxonomy" id="1076179"/>
    <lineage>
        <taxon>unclassified sequences</taxon>
        <taxon>metagenomes</taxon>
        <taxon>ecological metagenomes</taxon>
    </lineage>
</organism>
<dbReference type="EMBL" id="VSSQ01001477">
    <property type="protein sequence ID" value="MPM08661.1"/>
    <property type="molecule type" value="Genomic_DNA"/>
</dbReference>
<accession>A0A644WYI2</accession>
<dbReference type="PROSITE" id="PS51459">
    <property type="entry name" value="FIDO"/>
    <property type="match status" value="1"/>
</dbReference>
<dbReference type="AlphaFoldDB" id="A0A644WYI2"/>
<dbReference type="InterPro" id="IPR036597">
    <property type="entry name" value="Fido-like_dom_sf"/>
</dbReference>
<sequence length="379" mass="43141">MYIEDYSAGAYETQTGYKSFIPSPINSSWGWRNTRINTLLEKANMELGSLNAYAELIPNIDIYIRMHIHVEANKSSKIEGTKTTIEEDMLPLMEVDPEKRDDVQEVQNYIAALQYGVERITKDGFPVSSRLIREIHRCLMNGVRGEFKTPGEFRLSQNWIGGSMPSKAAYVPPAHMHIPQLMSDLEQFIHNDSIDVPMLVKAALVHYQFESIHPFLDGNGRTGRILIPLMLLHEGLLKKPCFYISECFDLHRTEYYDALNRVRTHNDLLGWLLFFLEASVSTAEEARKKFSNAVAFVGETSRIAGQLSGKTDNLMRVLDVFFEKPVQTAIQLASTLELSTQTVNRALNQLIQENLIEEKTGNARNRVFVCKGYLDIFQA</sequence>
<dbReference type="PIRSF" id="PIRSF038925">
    <property type="entry name" value="AMP-prot_trans"/>
    <property type="match status" value="1"/>
</dbReference>
<proteinExistence type="predicted"/>
<dbReference type="Pfam" id="PF02661">
    <property type="entry name" value="Fic"/>
    <property type="match status" value="1"/>
</dbReference>
<dbReference type="InterPro" id="IPR025758">
    <property type="entry name" value="Fic/DOC_N"/>
</dbReference>
<keyword evidence="2" id="KW-0808">Transferase</keyword>
<dbReference type="Gene3D" id="1.10.10.10">
    <property type="entry name" value="Winged helix-like DNA-binding domain superfamily/Winged helix DNA-binding domain"/>
    <property type="match status" value="1"/>
</dbReference>
<keyword evidence="2" id="KW-0548">Nucleotidyltransferase</keyword>
<protein>
    <submittedName>
        <fullName evidence="2">Adenosine monophosphate-protein transferase SoFic</fullName>
        <ecNumber evidence="2">2.7.7.-</ecNumber>
    </submittedName>
</protein>
<dbReference type="SUPFAM" id="SSF46785">
    <property type="entry name" value="Winged helix' DNA-binding domain"/>
    <property type="match status" value="1"/>
</dbReference>
<dbReference type="InterPro" id="IPR036388">
    <property type="entry name" value="WH-like_DNA-bd_sf"/>
</dbReference>
<evidence type="ECO:0000259" key="1">
    <source>
        <dbReference type="PROSITE" id="PS51459"/>
    </source>
</evidence>
<dbReference type="Pfam" id="PF13784">
    <property type="entry name" value="Fic_N"/>
    <property type="match status" value="1"/>
</dbReference>